<feature type="transmembrane region" description="Helical" evidence="1">
    <location>
        <begin position="73"/>
        <end position="93"/>
    </location>
</feature>
<protein>
    <submittedName>
        <fullName evidence="2">Uncharacterized protein</fullName>
    </submittedName>
</protein>
<proteinExistence type="evidence at transcript level"/>
<dbReference type="EMBL" id="GABZ01008674">
    <property type="protein sequence ID" value="JAA44851.1"/>
    <property type="molecule type" value="mRNA"/>
</dbReference>
<sequence length="94" mass="11102">MSLCLSVLLINGISQSFNLISIGKYVLFRFIIITDIGIIFVSFFLSFFLFFFTISCFSLCFPYPLLLYQVPPYFFCWFESYFSLLFVINLKLFC</sequence>
<accession>K9IW52</accession>
<organism evidence="2">
    <name type="scientific">Desmodus rotundus</name>
    <name type="common">Vampire bat</name>
    <dbReference type="NCBI Taxonomy" id="9430"/>
    <lineage>
        <taxon>Eukaryota</taxon>
        <taxon>Metazoa</taxon>
        <taxon>Chordata</taxon>
        <taxon>Craniata</taxon>
        <taxon>Vertebrata</taxon>
        <taxon>Euteleostomi</taxon>
        <taxon>Mammalia</taxon>
        <taxon>Eutheria</taxon>
        <taxon>Laurasiatheria</taxon>
        <taxon>Chiroptera</taxon>
        <taxon>Yangochiroptera</taxon>
        <taxon>Phyllostomidae</taxon>
        <taxon>Desmodontinae</taxon>
        <taxon>Desmodus</taxon>
    </lineage>
</organism>
<keyword evidence="1" id="KW-0812">Transmembrane</keyword>
<evidence type="ECO:0000256" key="1">
    <source>
        <dbReference type="SAM" id="Phobius"/>
    </source>
</evidence>
<keyword evidence="1" id="KW-1133">Transmembrane helix</keyword>
<keyword evidence="1" id="KW-0472">Membrane</keyword>
<feature type="transmembrane region" description="Helical" evidence="1">
    <location>
        <begin position="28"/>
        <end position="61"/>
    </location>
</feature>
<name>K9IW52_DESRO</name>
<evidence type="ECO:0000313" key="2">
    <source>
        <dbReference type="EMBL" id="JAA44851.1"/>
    </source>
</evidence>
<dbReference type="AlphaFoldDB" id="K9IW52"/>
<reference evidence="2" key="1">
    <citation type="submission" date="2012-11" db="EMBL/GenBank/DDBJ databases">
        <title>The Vampirome: Transcriptome and Proteome Analysis of the Submandibular and Accessory Glands of the Vampire Bat and Vector of Human Rabies, Desmodus rotundus.</title>
        <authorList>
            <person name="Francischetti I.M.B."/>
            <person name="Assumpcao T.C.F."/>
            <person name="Ma D."/>
            <person name="Vicente E.C."/>
            <person name="Ribeiro J.M.C."/>
        </authorList>
    </citation>
    <scope>NUCLEOTIDE SEQUENCE</scope>
    <source>
        <tissue evidence="2">Salivary gland</tissue>
    </source>
</reference>